<dbReference type="AlphaFoldDB" id="A0A0G4GLU0"/>
<reference evidence="3" key="1">
    <citation type="submission" date="2014-11" db="EMBL/GenBank/DDBJ databases">
        <authorList>
            <person name="Otto D Thomas"/>
            <person name="Naeem Raeece"/>
        </authorList>
    </citation>
    <scope>NUCLEOTIDE SEQUENCE</scope>
</reference>
<gene>
    <name evidence="3" type="ORF">Cvel_4893</name>
</gene>
<accession>A0A0G4GLU0</accession>
<name>A0A0G4GLU0_9ALVE</name>
<feature type="region of interest" description="Disordered" evidence="1">
    <location>
        <begin position="199"/>
        <end position="219"/>
    </location>
</feature>
<proteinExistence type="predicted"/>
<evidence type="ECO:0000256" key="1">
    <source>
        <dbReference type="SAM" id="MobiDB-lite"/>
    </source>
</evidence>
<feature type="signal peptide" evidence="2">
    <location>
        <begin position="1"/>
        <end position="34"/>
    </location>
</feature>
<sequence length="418" mass="45438">MHQSRKVSSQQFFRLPTVCLTLILSLSFLHCQEAVGDGTVGFKTQLLIEGMPAPSLKSNQFVVNRGEVPSGSLAVLPPEKGMLCTACYCGELGNSATSCESPQKCTPPLPALRFQVLDFDSVAPDPLPKEALGFVYSFAVLKDEGSLLWQNHTAVSMGCFASGVHLPVFRERCSRSGEKFNLLGFGKGEEEFPKFYSEVTSHPDSDAEGQNESSQGGIDGALEESWTRGERSDPKASFVNIPKQQMSVASNWNMLSGLDKVWNATYAVGDLSKYNESSSSFRFCGGSFLGRRGPILDRFLKVSVRVCRSAMIISDVDLLNVEACTATKSFKGVAWGETFTLSDLPPFPSPVGDNPVHLTLNVRAQKKSNEVLWSAVGVDSDQMSFCGGGKGKEEERSGTVKLPEWAPDVEAEEMTILQ</sequence>
<organism evidence="3">
    <name type="scientific">Chromera velia CCMP2878</name>
    <dbReference type="NCBI Taxonomy" id="1169474"/>
    <lineage>
        <taxon>Eukaryota</taxon>
        <taxon>Sar</taxon>
        <taxon>Alveolata</taxon>
        <taxon>Colpodellida</taxon>
        <taxon>Chromeraceae</taxon>
        <taxon>Chromera</taxon>
    </lineage>
</organism>
<keyword evidence="2" id="KW-0732">Signal</keyword>
<evidence type="ECO:0000313" key="3">
    <source>
        <dbReference type="EMBL" id="CEM31084.1"/>
    </source>
</evidence>
<feature type="chain" id="PRO_5005190665" evidence="2">
    <location>
        <begin position="35"/>
        <end position="418"/>
    </location>
</feature>
<feature type="compositionally biased region" description="Polar residues" evidence="1">
    <location>
        <begin position="199"/>
        <end position="216"/>
    </location>
</feature>
<dbReference type="EMBL" id="CDMZ01001337">
    <property type="protein sequence ID" value="CEM31084.1"/>
    <property type="molecule type" value="Genomic_DNA"/>
</dbReference>
<protein>
    <submittedName>
        <fullName evidence="3">Uncharacterized protein</fullName>
    </submittedName>
</protein>
<dbReference type="VEuPathDB" id="CryptoDB:Cvel_4893"/>
<evidence type="ECO:0000256" key="2">
    <source>
        <dbReference type="SAM" id="SignalP"/>
    </source>
</evidence>